<dbReference type="Gene3D" id="3.40.640.10">
    <property type="entry name" value="Type I PLP-dependent aspartate aminotransferase-like (Major domain)"/>
    <property type="match status" value="1"/>
</dbReference>
<dbReference type="InterPro" id="IPR015421">
    <property type="entry name" value="PyrdxlP-dep_Trfase_major"/>
</dbReference>
<dbReference type="Pfam" id="PF01041">
    <property type="entry name" value="DegT_DnrJ_EryC1"/>
    <property type="match status" value="1"/>
</dbReference>
<feature type="active site" description="Proton acceptor" evidence="3">
    <location>
        <position position="188"/>
    </location>
</feature>
<sequence length="368" mass="39826">MNDLKRMYQRYQSEIEREVIGTLRTGWWLNGAMGKRFAANFARFIGVSDCVLVANGTDALELALAAVANLTPAHGREVVLVANAGGYASCACWHNGLVPHFVDIELSSQLMSVPSAVAAVSENTAAIVVTHLYGGAVDVRAIRHGLAKAGFSHIPIIEDCAQSHGARINGEMTGSLGDVATFSFYPTKNLGAMGDGGALVTADAAIAGHVRQLQQYGWSSKYHVGVPNGRNSRMDEVQAALLDVLLPQLDERNQRRCEILNQYRSAAQQRLQFIHSGVGEVAHLAVALCDGRDTFRAFMKERGIETDIHYPVLDCDQTGWAQLPMKGVANLSVSRASVGRLCSVPCYPEMTADEVTHVCSAIEEWETL</sequence>
<accession>A0A9X1ABV5</accession>
<dbReference type="PANTHER" id="PTHR30244">
    <property type="entry name" value="TRANSAMINASE"/>
    <property type="match status" value="1"/>
</dbReference>
<dbReference type="RefSeq" id="WP_214390996.1">
    <property type="nucleotide sequence ID" value="NZ_JAFLWW010000004.1"/>
</dbReference>
<keyword evidence="6" id="KW-0808">Transferase</keyword>
<dbReference type="AlphaFoldDB" id="A0A9X1ABV5"/>
<dbReference type="EMBL" id="JAFLWW010000004">
    <property type="protein sequence ID" value="MBT1157045.1"/>
    <property type="molecule type" value="Genomic_DNA"/>
</dbReference>
<evidence type="ECO:0000256" key="3">
    <source>
        <dbReference type="PIRSR" id="PIRSR000390-1"/>
    </source>
</evidence>
<organism evidence="6 7">
    <name type="scientific">Aminobacter anthyllidis</name>
    <dbReference type="NCBI Taxonomy" id="1035067"/>
    <lineage>
        <taxon>Bacteria</taxon>
        <taxon>Pseudomonadati</taxon>
        <taxon>Pseudomonadota</taxon>
        <taxon>Alphaproteobacteria</taxon>
        <taxon>Hyphomicrobiales</taxon>
        <taxon>Phyllobacteriaceae</taxon>
        <taxon>Aminobacter</taxon>
    </lineage>
</organism>
<dbReference type="Proteomes" id="UP001138921">
    <property type="component" value="Unassembled WGS sequence"/>
</dbReference>
<keyword evidence="1 4" id="KW-0663">Pyridoxal phosphate</keyword>
<comment type="caution">
    <text evidence="6">The sequence shown here is derived from an EMBL/GenBank/DDBJ whole genome shotgun (WGS) entry which is preliminary data.</text>
</comment>
<dbReference type="Gene3D" id="3.90.1150.10">
    <property type="entry name" value="Aspartate Aminotransferase, domain 1"/>
    <property type="match status" value="1"/>
</dbReference>
<proteinExistence type="inferred from homology"/>
<reference evidence="6" key="1">
    <citation type="journal article" date="2021" name="Microorganisms">
        <title>Phylogenomic Reconstruction and Metabolic Potential of the Genus Aminobacter.</title>
        <authorList>
            <person name="Artuso I."/>
            <person name="Turrini P."/>
            <person name="Pirolo M."/>
            <person name="Lugli G.A."/>
            <person name="Ventura M."/>
            <person name="Visca P."/>
        </authorList>
    </citation>
    <scope>NUCLEOTIDE SEQUENCE</scope>
    <source>
        <strain evidence="6">LMG 26462</strain>
    </source>
</reference>
<dbReference type="GO" id="GO:0000271">
    <property type="term" value="P:polysaccharide biosynthetic process"/>
    <property type="evidence" value="ECO:0007669"/>
    <property type="project" value="TreeGrafter"/>
</dbReference>
<dbReference type="GO" id="GO:0008483">
    <property type="term" value="F:transaminase activity"/>
    <property type="evidence" value="ECO:0007669"/>
    <property type="project" value="UniProtKB-KW"/>
</dbReference>
<comment type="similarity">
    <text evidence="2 5">Belongs to the DegT/DnrJ/EryC1 family.</text>
</comment>
<dbReference type="SUPFAM" id="SSF53383">
    <property type="entry name" value="PLP-dependent transferases"/>
    <property type="match status" value="1"/>
</dbReference>
<evidence type="ECO:0000256" key="2">
    <source>
        <dbReference type="ARBA" id="ARBA00037999"/>
    </source>
</evidence>
<reference evidence="6" key="2">
    <citation type="submission" date="2021-03" db="EMBL/GenBank/DDBJ databases">
        <authorList>
            <person name="Artuso I."/>
            <person name="Turrini P."/>
            <person name="Pirolo M."/>
            <person name="Lugli G.A."/>
            <person name="Ventura M."/>
            <person name="Visca P."/>
        </authorList>
    </citation>
    <scope>NUCLEOTIDE SEQUENCE</scope>
    <source>
        <strain evidence="6">LMG 26462</strain>
    </source>
</reference>
<evidence type="ECO:0000313" key="6">
    <source>
        <dbReference type="EMBL" id="MBT1157045.1"/>
    </source>
</evidence>
<dbReference type="GO" id="GO:0030170">
    <property type="term" value="F:pyridoxal phosphate binding"/>
    <property type="evidence" value="ECO:0007669"/>
    <property type="project" value="TreeGrafter"/>
</dbReference>
<dbReference type="PIRSF" id="PIRSF000390">
    <property type="entry name" value="PLP_StrS"/>
    <property type="match status" value="1"/>
</dbReference>
<dbReference type="InterPro" id="IPR015424">
    <property type="entry name" value="PyrdxlP-dep_Trfase"/>
</dbReference>
<keyword evidence="6" id="KW-0032">Aminotransferase</keyword>
<evidence type="ECO:0000256" key="4">
    <source>
        <dbReference type="PIRSR" id="PIRSR000390-2"/>
    </source>
</evidence>
<dbReference type="InterPro" id="IPR015422">
    <property type="entry name" value="PyrdxlP-dep_Trfase_small"/>
</dbReference>
<dbReference type="PANTHER" id="PTHR30244:SF36">
    <property type="entry name" value="3-OXO-GLUCOSE-6-PHOSPHATE:GLUTAMATE AMINOTRANSFERASE"/>
    <property type="match status" value="1"/>
</dbReference>
<name>A0A9X1ABV5_9HYPH</name>
<evidence type="ECO:0000313" key="7">
    <source>
        <dbReference type="Proteomes" id="UP001138921"/>
    </source>
</evidence>
<protein>
    <submittedName>
        <fullName evidence="6">DegT/DnrJ/EryC1/StrS family aminotransferase</fullName>
    </submittedName>
</protein>
<evidence type="ECO:0000256" key="1">
    <source>
        <dbReference type="ARBA" id="ARBA00022898"/>
    </source>
</evidence>
<evidence type="ECO:0000256" key="5">
    <source>
        <dbReference type="RuleBase" id="RU004508"/>
    </source>
</evidence>
<gene>
    <name evidence="6" type="ORF">J1C56_15715</name>
</gene>
<dbReference type="InterPro" id="IPR000653">
    <property type="entry name" value="DegT/StrS_aminotransferase"/>
</dbReference>
<keyword evidence="7" id="KW-1185">Reference proteome</keyword>
<feature type="modified residue" description="N6-(pyridoxal phosphate)lysine" evidence="4">
    <location>
        <position position="188"/>
    </location>
</feature>